<dbReference type="RefSeq" id="WP_079690065.1">
    <property type="nucleotide sequence ID" value="NZ_FUZU01000005.1"/>
</dbReference>
<dbReference type="OrthoDB" id="9805969at2"/>
<name>A0A1T5MJF6_9BACT</name>
<keyword evidence="5 7" id="KW-0687">Ribonucleoprotein</keyword>
<evidence type="ECO:0000313" key="13">
    <source>
        <dbReference type="Proteomes" id="UP000190961"/>
    </source>
</evidence>
<evidence type="ECO:0000256" key="9">
    <source>
        <dbReference type="RuleBase" id="RU004006"/>
    </source>
</evidence>
<keyword evidence="13" id="KW-1185">Reference proteome</keyword>
<evidence type="ECO:0000256" key="5">
    <source>
        <dbReference type="ARBA" id="ARBA00023274"/>
    </source>
</evidence>
<protein>
    <recommendedName>
        <fullName evidence="6 7">Large ribosomal subunit protein uL22</fullName>
    </recommendedName>
</protein>
<dbReference type="CDD" id="cd00336">
    <property type="entry name" value="Ribosomal_L22"/>
    <property type="match status" value="1"/>
</dbReference>
<evidence type="ECO:0000256" key="11">
    <source>
        <dbReference type="SAM" id="MobiDB-lite"/>
    </source>
</evidence>
<dbReference type="InterPro" id="IPR047867">
    <property type="entry name" value="Ribosomal_uL22_bac/org-type"/>
</dbReference>
<feature type="region of interest" description="Disordered" evidence="11">
    <location>
        <begin position="1"/>
        <end position="38"/>
    </location>
</feature>
<dbReference type="PANTHER" id="PTHR13501:SF8">
    <property type="entry name" value="LARGE RIBOSOMAL SUBUNIT PROTEIN UL22M"/>
    <property type="match status" value="1"/>
</dbReference>
<dbReference type="SUPFAM" id="SSF54843">
    <property type="entry name" value="Ribosomal protein L22"/>
    <property type="match status" value="1"/>
</dbReference>
<keyword evidence="4 7" id="KW-0689">Ribosomal protein</keyword>
<dbReference type="InterPro" id="IPR036394">
    <property type="entry name" value="Ribosomal_uL22_sf"/>
</dbReference>
<feature type="compositionally biased region" description="Basic and acidic residues" evidence="11">
    <location>
        <begin position="13"/>
        <end position="24"/>
    </location>
</feature>
<sequence>MAEVAKKTKRSVLKREKRDARQEAAKNGPSVAKLKNVPTSPRKMRLIADLIRGERVNKALNILKYEPKVGAPKLEKLLLSAISSWTAKHTDLKLEEADLYVKDVFVDGGRILKRLRPAPQGRAHRVRKRSNHVTLIVDSFKKTGAEVVTTEKETKE</sequence>
<reference evidence="12 13" key="1">
    <citation type="submission" date="2017-02" db="EMBL/GenBank/DDBJ databases">
        <authorList>
            <person name="Peterson S.W."/>
        </authorList>
    </citation>
    <scope>NUCLEOTIDE SEQUENCE [LARGE SCALE GENOMIC DNA]</scope>
    <source>
        <strain evidence="12 13">DSM 25262</strain>
    </source>
</reference>
<comment type="similarity">
    <text evidence="1 7 8">Belongs to the universal ribosomal protein uL22 family.</text>
</comment>
<evidence type="ECO:0000256" key="7">
    <source>
        <dbReference type="HAMAP-Rule" id="MF_01331"/>
    </source>
</evidence>
<accession>A0A1T5MJF6</accession>
<dbReference type="GO" id="GO:0022625">
    <property type="term" value="C:cytosolic large ribosomal subunit"/>
    <property type="evidence" value="ECO:0007669"/>
    <property type="project" value="TreeGrafter"/>
</dbReference>
<dbReference type="EMBL" id="FUZU01000005">
    <property type="protein sequence ID" value="SKC88360.1"/>
    <property type="molecule type" value="Genomic_DNA"/>
</dbReference>
<dbReference type="PANTHER" id="PTHR13501">
    <property type="entry name" value="CHLOROPLAST 50S RIBOSOMAL PROTEIN L22-RELATED"/>
    <property type="match status" value="1"/>
</dbReference>
<dbReference type="InterPro" id="IPR001063">
    <property type="entry name" value="Ribosomal_uL22"/>
</dbReference>
<dbReference type="STRING" id="688867.SAMN05660236_5565"/>
<dbReference type="Proteomes" id="UP000190961">
    <property type="component" value="Unassembled WGS sequence"/>
</dbReference>
<keyword evidence="2 7" id="KW-0699">rRNA-binding</keyword>
<proteinExistence type="inferred from homology"/>
<gene>
    <name evidence="7" type="primary">rplV</name>
    <name evidence="12" type="ORF">SAMN05660236_5565</name>
</gene>
<dbReference type="Gene3D" id="3.90.470.10">
    <property type="entry name" value="Ribosomal protein L22/L17"/>
    <property type="match status" value="1"/>
</dbReference>
<evidence type="ECO:0000256" key="6">
    <source>
        <dbReference type="ARBA" id="ARBA00035207"/>
    </source>
</evidence>
<dbReference type="AlphaFoldDB" id="A0A1T5MJF6"/>
<dbReference type="Pfam" id="PF00237">
    <property type="entry name" value="Ribosomal_L22"/>
    <property type="match status" value="1"/>
</dbReference>
<dbReference type="HAMAP" id="MF_01331_B">
    <property type="entry name" value="Ribosomal_uL22_B"/>
    <property type="match status" value="1"/>
</dbReference>
<evidence type="ECO:0000256" key="8">
    <source>
        <dbReference type="RuleBase" id="RU004005"/>
    </source>
</evidence>
<comment type="function">
    <text evidence="7">The globular domain of the protein is located near the polypeptide exit tunnel on the outside of the subunit, while an extended beta-hairpin is found that lines the wall of the exit tunnel in the center of the 70S ribosome.</text>
</comment>
<organism evidence="12 13">
    <name type="scientific">Ohtaekwangia koreensis</name>
    <dbReference type="NCBI Taxonomy" id="688867"/>
    <lineage>
        <taxon>Bacteria</taxon>
        <taxon>Pseudomonadati</taxon>
        <taxon>Bacteroidota</taxon>
        <taxon>Cytophagia</taxon>
        <taxon>Cytophagales</taxon>
        <taxon>Fulvivirgaceae</taxon>
        <taxon>Ohtaekwangia</taxon>
    </lineage>
</organism>
<evidence type="ECO:0000256" key="3">
    <source>
        <dbReference type="ARBA" id="ARBA00022884"/>
    </source>
</evidence>
<comment type="function">
    <text evidence="7 10">This protein binds specifically to 23S rRNA; its binding is stimulated by other ribosomal proteins, e.g., L4, L17, and L20. It is important during the early stages of 50S assembly. It makes multiple contacts with different domains of the 23S rRNA in the assembled 50S subunit and ribosome.</text>
</comment>
<comment type="subunit">
    <text evidence="7 9">Part of the 50S ribosomal subunit.</text>
</comment>
<dbReference type="NCBIfam" id="TIGR01044">
    <property type="entry name" value="rplV_bact"/>
    <property type="match status" value="1"/>
</dbReference>
<evidence type="ECO:0000256" key="1">
    <source>
        <dbReference type="ARBA" id="ARBA00009451"/>
    </source>
</evidence>
<keyword evidence="3 7" id="KW-0694">RNA-binding</keyword>
<evidence type="ECO:0000313" key="12">
    <source>
        <dbReference type="EMBL" id="SKC88360.1"/>
    </source>
</evidence>
<evidence type="ECO:0000256" key="4">
    <source>
        <dbReference type="ARBA" id="ARBA00022980"/>
    </source>
</evidence>
<evidence type="ECO:0000256" key="10">
    <source>
        <dbReference type="RuleBase" id="RU004008"/>
    </source>
</evidence>
<dbReference type="GO" id="GO:0019843">
    <property type="term" value="F:rRNA binding"/>
    <property type="evidence" value="ECO:0007669"/>
    <property type="project" value="UniProtKB-UniRule"/>
</dbReference>
<evidence type="ECO:0000256" key="2">
    <source>
        <dbReference type="ARBA" id="ARBA00022730"/>
    </source>
</evidence>
<dbReference type="GO" id="GO:0006412">
    <property type="term" value="P:translation"/>
    <property type="evidence" value="ECO:0007669"/>
    <property type="project" value="UniProtKB-UniRule"/>
</dbReference>
<dbReference type="InterPro" id="IPR005727">
    <property type="entry name" value="Ribosomal_uL22_bac/chlpt-type"/>
</dbReference>
<dbReference type="GO" id="GO:0003735">
    <property type="term" value="F:structural constituent of ribosome"/>
    <property type="evidence" value="ECO:0007669"/>
    <property type="project" value="InterPro"/>
</dbReference>